<dbReference type="AlphaFoldDB" id="A0A8T0LR59"/>
<dbReference type="PANTHER" id="PTHR15835">
    <property type="entry name" value="NUCLEAR-INTERACTING PARTNER OF ALK"/>
    <property type="match status" value="1"/>
</dbReference>
<dbReference type="InterPro" id="IPR013909">
    <property type="entry name" value="NuBaID_C"/>
</dbReference>
<dbReference type="Proteomes" id="UP000792063">
    <property type="component" value="Unassembled WGS sequence"/>
</dbReference>
<keyword evidence="4" id="KW-0862">Zinc</keyword>
<protein>
    <recommendedName>
        <fullName evidence="11">C3HC-type domain-containing protein</fullName>
    </recommendedName>
</protein>
<organism evidence="8 10">
    <name type="scientific">Phytophthora kernoviae</name>
    <dbReference type="NCBI Taxonomy" id="325452"/>
    <lineage>
        <taxon>Eukaryota</taxon>
        <taxon>Sar</taxon>
        <taxon>Stramenopiles</taxon>
        <taxon>Oomycota</taxon>
        <taxon>Peronosporomycetes</taxon>
        <taxon>Peronosporales</taxon>
        <taxon>Peronosporaceae</taxon>
        <taxon>Phytophthora</taxon>
    </lineage>
</organism>
<reference evidence="8" key="1">
    <citation type="journal article" date="2015" name="Genom Data">
        <title>Genome sequences of six Phytophthora species associated with forests in New Zealand.</title>
        <authorList>
            <person name="Studholme D.J."/>
            <person name="McDougal R.L."/>
            <person name="Sambles C."/>
            <person name="Hansen E."/>
            <person name="Hardy G."/>
            <person name="Grant M."/>
            <person name="Ganley R.J."/>
            <person name="Williams N.M."/>
        </authorList>
    </citation>
    <scope>NUCLEOTIDE SEQUENCE</scope>
    <source>
        <strain evidence="8">NZFS 2646</strain>
        <strain evidence="9">NZFS 3630</strain>
    </source>
</reference>
<dbReference type="GO" id="GO:0005634">
    <property type="term" value="C:nucleus"/>
    <property type="evidence" value="ECO:0007669"/>
    <property type="project" value="UniProtKB-SubCell"/>
</dbReference>
<evidence type="ECO:0000259" key="7">
    <source>
        <dbReference type="Pfam" id="PF08600"/>
    </source>
</evidence>
<evidence type="ECO:0000259" key="6">
    <source>
        <dbReference type="Pfam" id="PF07967"/>
    </source>
</evidence>
<dbReference type="EMBL" id="JPWV03000275">
    <property type="protein sequence ID" value="KAG2519510.1"/>
    <property type="molecule type" value="Genomic_DNA"/>
</dbReference>
<dbReference type="EMBL" id="JPWU03000180">
    <property type="protein sequence ID" value="KAG2523510.1"/>
    <property type="molecule type" value="Genomic_DNA"/>
</dbReference>
<dbReference type="Proteomes" id="UP000785171">
    <property type="component" value="Unassembled WGS sequence"/>
</dbReference>
<evidence type="ECO:0008006" key="11">
    <source>
        <dbReference type="Google" id="ProtNLM"/>
    </source>
</evidence>
<name>A0A8T0LR59_9STRA</name>
<dbReference type="Pfam" id="PF07967">
    <property type="entry name" value="zf-C3HC"/>
    <property type="match status" value="1"/>
</dbReference>
<keyword evidence="3" id="KW-0863">Zinc-finger</keyword>
<evidence type="ECO:0000313" key="8">
    <source>
        <dbReference type="EMBL" id="KAG2519510.1"/>
    </source>
</evidence>
<evidence type="ECO:0000256" key="4">
    <source>
        <dbReference type="ARBA" id="ARBA00022833"/>
    </source>
</evidence>
<dbReference type="Pfam" id="PF08600">
    <property type="entry name" value="NuBaID_C"/>
    <property type="match status" value="1"/>
</dbReference>
<keyword evidence="5" id="KW-0539">Nucleus</keyword>
<dbReference type="PANTHER" id="PTHR15835:SF6">
    <property type="entry name" value="ZINC FINGER C3HC-TYPE PROTEIN 1"/>
    <property type="match status" value="1"/>
</dbReference>
<accession>A0A8T0LR59</accession>
<sequence length="363" mass="40532">MPMQQMEAVLAVWDDATAPLDARVRENPLLFASPSEIAAQSCVGKLQTAGSDTSPATCRPWDHPAFLARVSSFSIGSWFAKPDPISAFECARHGWRNSAPDQLQCTCCKQFLCFKIDDKLSESGALVVANTFAKQLVTGHTKLCPWRDNPSPKAFTTLPIATKRQVYELFVSRFHQEVTRMSEDTKLQKQLGSGFKVLDTVAAKIYQEVSGGKDAEDILAAKLLMLCSKAKGAHMSSEALMNAALLIVCGWQFDDKYDDGLSGKRMLWCGSCNRRWDLLLMTSDNDESEVSEPSAKRAKVEPHVVDLLAQHRHFCPWVTERKASERPSDVIEEYGENDAKLWEFMKLSGWKQYAQVKGTMHTT</sequence>
<gene>
    <name evidence="8" type="ORF">JM16_006058</name>
    <name evidence="9" type="ORF">JM18_005767</name>
</gene>
<evidence type="ECO:0000256" key="5">
    <source>
        <dbReference type="ARBA" id="ARBA00023242"/>
    </source>
</evidence>
<proteinExistence type="predicted"/>
<evidence type="ECO:0000313" key="9">
    <source>
        <dbReference type="EMBL" id="KAG2523510.1"/>
    </source>
</evidence>
<dbReference type="GO" id="GO:0008270">
    <property type="term" value="F:zinc ion binding"/>
    <property type="evidence" value="ECO:0007669"/>
    <property type="project" value="UniProtKB-KW"/>
</dbReference>
<evidence type="ECO:0000313" key="10">
    <source>
        <dbReference type="Proteomes" id="UP000785171"/>
    </source>
</evidence>
<evidence type="ECO:0000256" key="3">
    <source>
        <dbReference type="ARBA" id="ARBA00022771"/>
    </source>
</evidence>
<feature type="domain" description="NuBaID C-terminal" evidence="7">
    <location>
        <begin position="243"/>
        <end position="339"/>
    </location>
</feature>
<feature type="domain" description="C3HC-type" evidence="6">
    <location>
        <begin position="60"/>
        <end position="180"/>
    </location>
</feature>
<dbReference type="InterPro" id="IPR012935">
    <property type="entry name" value="NuBaID_N"/>
</dbReference>
<evidence type="ECO:0000256" key="2">
    <source>
        <dbReference type="ARBA" id="ARBA00022723"/>
    </source>
</evidence>
<comment type="subcellular location">
    <subcellularLocation>
        <location evidence="1">Nucleus</location>
    </subcellularLocation>
</comment>
<reference evidence="8" key="2">
    <citation type="submission" date="2020-06" db="EMBL/GenBank/DDBJ databases">
        <authorList>
            <person name="Studholme D.J."/>
        </authorList>
    </citation>
    <scope>NUCLEOTIDE SEQUENCE</scope>
    <source>
        <strain evidence="8">NZFS 2646</strain>
        <strain evidence="9">NZFS 3630</strain>
    </source>
</reference>
<keyword evidence="2" id="KW-0479">Metal-binding</keyword>
<comment type="caution">
    <text evidence="8">The sequence shown here is derived from an EMBL/GenBank/DDBJ whole genome shotgun (WGS) entry which is preliminary data.</text>
</comment>
<evidence type="ECO:0000256" key="1">
    <source>
        <dbReference type="ARBA" id="ARBA00004123"/>
    </source>
</evidence>